<comment type="subcellular location">
    <subcellularLocation>
        <location evidence="2">Cell membrane</location>
        <topology evidence="2">Multi-pass membrane protein</topology>
    </subcellularLocation>
</comment>
<dbReference type="SUPFAM" id="SSF55874">
    <property type="entry name" value="ATPase domain of HSP90 chaperone/DNA topoisomerase II/histidine kinase"/>
    <property type="match status" value="1"/>
</dbReference>
<dbReference type="EMBL" id="WAGX01000007">
    <property type="protein sequence ID" value="KAB1435918.1"/>
    <property type="molecule type" value="Genomic_DNA"/>
</dbReference>
<dbReference type="GO" id="GO:0005886">
    <property type="term" value="C:plasma membrane"/>
    <property type="evidence" value="ECO:0007669"/>
    <property type="project" value="UniProtKB-SubCell"/>
</dbReference>
<dbReference type="RefSeq" id="WP_151147661.1">
    <property type="nucleotide sequence ID" value="NZ_WAGX01000007.1"/>
</dbReference>
<evidence type="ECO:0000259" key="12">
    <source>
        <dbReference type="PROSITE" id="PS50109"/>
    </source>
</evidence>
<feature type="transmembrane region" description="Helical" evidence="11">
    <location>
        <begin position="12"/>
        <end position="31"/>
    </location>
</feature>
<evidence type="ECO:0000256" key="11">
    <source>
        <dbReference type="SAM" id="Phobius"/>
    </source>
</evidence>
<dbReference type="SMART" id="SM00387">
    <property type="entry name" value="HATPase_c"/>
    <property type="match status" value="1"/>
</dbReference>
<keyword evidence="7 13" id="KW-0418">Kinase</keyword>
<dbReference type="InterPro" id="IPR050351">
    <property type="entry name" value="BphY/WalK/GraS-like"/>
</dbReference>
<comment type="caution">
    <text evidence="13">The sequence shown here is derived from an EMBL/GenBank/DDBJ whole genome shotgun (WGS) entry which is preliminary data.</text>
</comment>
<feature type="domain" description="Histidine kinase" evidence="12">
    <location>
        <begin position="122"/>
        <end position="327"/>
    </location>
</feature>
<keyword evidence="4" id="KW-1003">Cell membrane</keyword>
<evidence type="ECO:0000256" key="3">
    <source>
        <dbReference type="ARBA" id="ARBA00012438"/>
    </source>
</evidence>
<name>A0A7V7UAX6_9FIRM</name>
<dbReference type="PANTHER" id="PTHR45453:SF2">
    <property type="entry name" value="HISTIDINE KINASE"/>
    <property type="match status" value="1"/>
</dbReference>
<evidence type="ECO:0000256" key="8">
    <source>
        <dbReference type="ARBA" id="ARBA00022989"/>
    </source>
</evidence>
<evidence type="ECO:0000256" key="6">
    <source>
        <dbReference type="ARBA" id="ARBA00022692"/>
    </source>
</evidence>
<dbReference type="Pfam" id="PF02518">
    <property type="entry name" value="HATPase_c"/>
    <property type="match status" value="1"/>
</dbReference>
<keyword evidence="14" id="KW-1185">Reference proteome</keyword>
<comment type="catalytic activity">
    <reaction evidence="1">
        <text>ATP + protein L-histidine = ADP + protein N-phospho-L-histidine.</text>
        <dbReference type="EC" id="2.7.13.3"/>
    </reaction>
</comment>
<keyword evidence="9" id="KW-0902">Two-component regulatory system</keyword>
<dbReference type="InterPro" id="IPR003594">
    <property type="entry name" value="HATPase_dom"/>
</dbReference>
<dbReference type="GO" id="GO:0016036">
    <property type="term" value="P:cellular response to phosphate starvation"/>
    <property type="evidence" value="ECO:0007669"/>
    <property type="project" value="TreeGrafter"/>
</dbReference>
<evidence type="ECO:0000256" key="10">
    <source>
        <dbReference type="ARBA" id="ARBA00023136"/>
    </source>
</evidence>
<keyword evidence="5" id="KW-0808">Transferase</keyword>
<dbReference type="Gene3D" id="3.30.565.10">
    <property type="entry name" value="Histidine kinase-like ATPase, C-terminal domain"/>
    <property type="match status" value="1"/>
</dbReference>
<evidence type="ECO:0000256" key="9">
    <source>
        <dbReference type="ARBA" id="ARBA00023012"/>
    </source>
</evidence>
<protein>
    <recommendedName>
        <fullName evidence="3">histidine kinase</fullName>
        <ecNumber evidence="3">2.7.13.3</ecNumber>
    </recommendedName>
</protein>
<evidence type="ECO:0000256" key="7">
    <source>
        <dbReference type="ARBA" id="ARBA00022777"/>
    </source>
</evidence>
<dbReference type="InterPro" id="IPR005467">
    <property type="entry name" value="His_kinase_dom"/>
</dbReference>
<evidence type="ECO:0000313" key="13">
    <source>
        <dbReference type="EMBL" id="KAB1435918.1"/>
    </source>
</evidence>
<dbReference type="PANTHER" id="PTHR45453">
    <property type="entry name" value="PHOSPHATE REGULON SENSOR PROTEIN PHOR"/>
    <property type="match status" value="1"/>
</dbReference>
<dbReference type="PROSITE" id="PS50109">
    <property type="entry name" value="HIS_KIN"/>
    <property type="match status" value="1"/>
</dbReference>
<dbReference type="Proteomes" id="UP000461768">
    <property type="component" value="Unassembled WGS sequence"/>
</dbReference>
<dbReference type="GO" id="GO:0000155">
    <property type="term" value="F:phosphorelay sensor kinase activity"/>
    <property type="evidence" value="ECO:0007669"/>
    <property type="project" value="TreeGrafter"/>
</dbReference>
<dbReference type="AlphaFoldDB" id="A0A7V7UAX6"/>
<evidence type="ECO:0000256" key="4">
    <source>
        <dbReference type="ARBA" id="ARBA00022475"/>
    </source>
</evidence>
<dbReference type="EC" id="2.7.13.3" evidence="3"/>
<keyword evidence="10 11" id="KW-0472">Membrane</keyword>
<keyword evidence="8 11" id="KW-1133">Transmembrane helix</keyword>
<gene>
    <name evidence="13" type="ORF">F7O84_16210</name>
</gene>
<dbReference type="OrthoDB" id="9780487at2"/>
<evidence type="ECO:0000313" key="14">
    <source>
        <dbReference type="Proteomes" id="UP000461768"/>
    </source>
</evidence>
<evidence type="ECO:0000256" key="2">
    <source>
        <dbReference type="ARBA" id="ARBA00004651"/>
    </source>
</evidence>
<sequence>MIKAYVKYQRKLFLCVIVAVIVFSLCEYLFNIKTIDIAYSVLLYLFVIFTFLIFDYIHFIKKYKGLMNHQHNLSIDRKSMPKADNPIEENYTKIIHELYQEIGDTIYEIDKQTKENVEYYTLWIHQIKTPISAMHFVLQNMEEIPQKATLELELFKIEQYVELALQFIKIGNIESDLVIHQYSLKEMIHQSVRKYSDFFIHKGLGVNVSDCDAIVTTDSKWFAFILEQVLSNAIKYTQKGIIQIYARQEPEGTYLTIEDTGIGIKKEDIKRVFEKGYTGFNGRLDKKASGIGLYLVKKVSLALNHQITIESLMGKGTKVHIFIKNYQ</sequence>
<feature type="transmembrane region" description="Helical" evidence="11">
    <location>
        <begin position="37"/>
        <end position="57"/>
    </location>
</feature>
<evidence type="ECO:0000256" key="1">
    <source>
        <dbReference type="ARBA" id="ARBA00000085"/>
    </source>
</evidence>
<keyword evidence="6 11" id="KW-0812">Transmembrane</keyword>
<accession>A0A7V7UAX6</accession>
<dbReference type="GO" id="GO:0004721">
    <property type="term" value="F:phosphoprotein phosphatase activity"/>
    <property type="evidence" value="ECO:0007669"/>
    <property type="project" value="TreeGrafter"/>
</dbReference>
<reference evidence="13 14" key="1">
    <citation type="submission" date="2019-09" db="EMBL/GenBank/DDBJ databases">
        <authorList>
            <person name="Valk L.C."/>
        </authorList>
    </citation>
    <scope>NUCLEOTIDE SEQUENCE [LARGE SCALE GENOMIC DNA]</scope>
    <source>
        <strain evidence="13">GalUA</strain>
    </source>
</reference>
<dbReference type="InterPro" id="IPR036890">
    <property type="entry name" value="HATPase_C_sf"/>
</dbReference>
<reference evidence="13 14" key="2">
    <citation type="submission" date="2020-02" db="EMBL/GenBank/DDBJ databases">
        <title>Candidatus Galacturonibacter soehngenii shows hetero-acetogenic catabolism of galacturonic acid but lacks a canonical carbon monoxide dehydrogenase/acetyl-CoA synthase complex.</title>
        <authorList>
            <person name="Diender M."/>
            <person name="Stouten G.R."/>
            <person name="Petersen J.F."/>
            <person name="Nielsen P.H."/>
            <person name="Dueholm M.S."/>
            <person name="Pronk J.T."/>
            <person name="Van Loosdrecht M.C.M."/>
        </authorList>
    </citation>
    <scope>NUCLEOTIDE SEQUENCE [LARGE SCALE GENOMIC DNA]</scope>
    <source>
        <strain evidence="13">GalUA</strain>
    </source>
</reference>
<organism evidence="13 14">
    <name type="scientific">Candidatus Galacturonatibacter soehngenii</name>
    <dbReference type="NCBI Taxonomy" id="2307010"/>
    <lineage>
        <taxon>Bacteria</taxon>
        <taxon>Bacillati</taxon>
        <taxon>Bacillota</taxon>
        <taxon>Clostridia</taxon>
        <taxon>Lachnospirales</taxon>
        <taxon>Lachnospiraceae</taxon>
        <taxon>Candidatus Galacturonatibacter</taxon>
    </lineage>
</organism>
<evidence type="ECO:0000256" key="5">
    <source>
        <dbReference type="ARBA" id="ARBA00022679"/>
    </source>
</evidence>
<proteinExistence type="predicted"/>